<name>A0A5C3LIT4_9AGAR</name>
<evidence type="ECO:0000313" key="11">
    <source>
        <dbReference type="Proteomes" id="UP000308652"/>
    </source>
</evidence>
<reference evidence="10 11" key="1">
    <citation type="journal article" date="2019" name="Nat. Ecol. Evol.">
        <title>Megaphylogeny resolves global patterns of mushroom evolution.</title>
        <authorList>
            <person name="Varga T."/>
            <person name="Krizsan K."/>
            <person name="Foldi C."/>
            <person name="Dima B."/>
            <person name="Sanchez-Garcia M."/>
            <person name="Sanchez-Ramirez S."/>
            <person name="Szollosi G.J."/>
            <person name="Szarkandi J.G."/>
            <person name="Papp V."/>
            <person name="Albert L."/>
            <person name="Andreopoulos W."/>
            <person name="Angelini C."/>
            <person name="Antonin V."/>
            <person name="Barry K.W."/>
            <person name="Bougher N.L."/>
            <person name="Buchanan P."/>
            <person name="Buyck B."/>
            <person name="Bense V."/>
            <person name="Catcheside P."/>
            <person name="Chovatia M."/>
            <person name="Cooper J."/>
            <person name="Damon W."/>
            <person name="Desjardin D."/>
            <person name="Finy P."/>
            <person name="Geml J."/>
            <person name="Haridas S."/>
            <person name="Hughes K."/>
            <person name="Justo A."/>
            <person name="Karasinski D."/>
            <person name="Kautmanova I."/>
            <person name="Kiss B."/>
            <person name="Kocsube S."/>
            <person name="Kotiranta H."/>
            <person name="LaButti K.M."/>
            <person name="Lechner B.E."/>
            <person name="Liimatainen K."/>
            <person name="Lipzen A."/>
            <person name="Lukacs Z."/>
            <person name="Mihaltcheva S."/>
            <person name="Morgado L.N."/>
            <person name="Niskanen T."/>
            <person name="Noordeloos M.E."/>
            <person name="Ohm R.A."/>
            <person name="Ortiz-Santana B."/>
            <person name="Ovrebo C."/>
            <person name="Racz N."/>
            <person name="Riley R."/>
            <person name="Savchenko A."/>
            <person name="Shiryaev A."/>
            <person name="Soop K."/>
            <person name="Spirin V."/>
            <person name="Szebenyi C."/>
            <person name="Tomsovsky M."/>
            <person name="Tulloss R.E."/>
            <person name="Uehling J."/>
            <person name="Grigoriev I.V."/>
            <person name="Vagvolgyi C."/>
            <person name="Papp T."/>
            <person name="Martin F.M."/>
            <person name="Miettinen O."/>
            <person name="Hibbett D.S."/>
            <person name="Nagy L.G."/>
        </authorList>
    </citation>
    <scope>NUCLEOTIDE SEQUENCE [LARGE SCALE GENOMIC DNA]</scope>
    <source>
        <strain evidence="10 11">CBS 166.37</strain>
    </source>
</reference>
<keyword evidence="8" id="KW-0732">Signal</keyword>
<dbReference type="OrthoDB" id="2542103at2759"/>
<protein>
    <submittedName>
        <fullName evidence="10">Chloroperoxidase</fullName>
    </submittedName>
</protein>
<accession>A0A5C3LIT4</accession>
<evidence type="ECO:0000259" key="9">
    <source>
        <dbReference type="PROSITE" id="PS51405"/>
    </source>
</evidence>
<dbReference type="PANTHER" id="PTHR33577">
    <property type="entry name" value="STERIGMATOCYSTIN BIOSYNTHESIS PEROXIDASE STCC-RELATED"/>
    <property type="match status" value="1"/>
</dbReference>
<evidence type="ECO:0000256" key="5">
    <source>
        <dbReference type="ARBA" id="ARBA00023002"/>
    </source>
</evidence>
<dbReference type="EMBL" id="ML213707">
    <property type="protein sequence ID" value="TFK31796.1"/>
    <property type="molecule type" value="Genomic_DNA"/>
</dbReference>
<dbReference type="InterPro" id="IPR000028">
    <property type="entry name" value="Chloroperoxidase"/>
</dbReference>
<evidence type="ECO:0000256" key="2">
    <source>
        <dbReference type="ARBA" id="ARBA00022559"/>
    </source>
</evidence>
<evidence type="ECO:0000256" key="7">
    <source>
        <dbReference type="ARBA" id="ARBA00025795"/>
    </source>
</evidence>
<sequence>MIRLIGLICLALASVATTFPAYGSLAGLSDEELSRIIPTLHARSAEIPPGPLNDTSAKLVNDKNHPWKPAGPHDIRGPCPGLNTLASHGWLPRNGIATPGQIVTAAQNGFNMGNDLAIFVTYAAFLVDGNLVTNLLSIGGKSSLTGLDPPAPAIVGGLNTHAVFEGDASTTRADAFFGDNHSFNETLFQEFTSFSNRFGGGKYNLSVAAEFRFQRIQDSIATNPQFSFISPRYFTAYAESVFPVAFFIDGRKSDGQLDLDVARGFFQNSRMPDGFFRSNVSTGINEIGNGIGEIFTPHPIQPGENHGINNYTLNPNSADFSNLCKLYTDFVNNTVVSLYSKPKGTLLTALKRNLHFFYSPFQGSECPEVFPYGK</sequence>
<evidence type="ECO:0000256" key="6">
    <source>
        <dbReference type="ARBA" id="ARBA00023004"/>
    </source>
</evidence>
<keyword evidence="3" id="KW-0349">Heme</keyword>
<dbReference type="Pfam" id="PF01328">
    <property type="entry name" value="Peroxidase_2"/>
    <property type="match status" value="1"/>
</dbReference>
<evidence type="ECO:0000256" key="3">
    <source>
        <dbReference type="ARBA" id="ARBA00022617"/>
    </source>
</evidence>
<evidence type="ECO:0000256" key="4">
    <source>
        <dbReference type="ARBA" id="ARBA00022723"/>
    </source>
</evidence>
<dbReference type="SUPFAM" id="SSF47571">
    <property type="entry name" value="Cloroperoxidase"/>
    <property type="match status" value="1"/>
</dbReference>
<comment type="cofactor">
    <cofactor evidence="1">
        <name>heme b</name>
        <dbReference type="ChEBI" id="CHEBI:60344"/>
    </cofactor>
</comment>
<keyword evidence="2 10" id="KW-0575">Peroxidase</keyword>
<gene>
    <name evidence="10" type="ORF">BDQ12DRAFT_729245</name>
</gene>
<evidence type="ECO:0000313" key="10">
    <source>
        <dbReference type="EMBL" id="TFK31796.1"/>
    </source>
</evidence>
<dbReference type="Gene3D" id="1.10.489.10">
    <property type="entry name" value="Chloroperoxidase-like"/>
    <property type="match status" value="1"/>
</dbReference>
<keyword evidence="6" id="KW-0408">Iron</keyword>
<keyword evidence="5" id="KW-0560">Oxidoreductase</keyword>
<keyword evidence="11" id="KW-1185">Reference proteome</keyword>
<feature type="domain" description="Heme haloperoxidase family profile" evidence="9">
    <location>
        <begin position="63"/>
        <end position="289"/>
    </location>
</feature>
<dbReference type="InterPro" id="IPR036851">
    <property type="entry name" value="Chloroperoxidase-like_sf"/>
</dbReference>
<dbReference type="PANTHER" id="PTHR33577:SF16">
    <property type="entry name" value="HEME HALOPEROXIDASE FAMILY PROFILE DOMAIN-CONTAINING PROTEIN"/>
    <property type="match status" value="1"/>
</dbReference>
<organism evidence="10 11">
    <name type="scientific">Crucibulum laeve</name>
    <dbReference type="NCBI Taxonomy" id="68775"/>
    <lineage>
        <taxon>Eukaryota</taxon>
        <taxon>Fungi</taxon>
        <taxon>Dikarya</taxon>
        <taxon>Basidiomycota</taxon>
        <taxon>Agaricomycotina</taxon>
        <taxon>Agaricomycetes</taxon>
        <taxon>Agaricomycetidae</taxon>
        <taxon>Agaricales</taxon>
        <taxon>Agaricineae</taxon>
        <taxon>Nidulariaceae</taxon>
        <taxon>Crucibulum</taxon>
    </lineage>
</organism>
<dbReference type="Proteomes" id="UP000308652">
    <property type="component" value="Unassembled WGS sequence"/>
</dbReference>
<evidence type="ECO:0000256" key="1">
    <source>
        <dbReference type="ARBA" id="ARBA00001970"/>
    </source>
</evidence>
<dbReference type="PROSITE" id="PS51405">
    <property type="entry name" value="HEME_HALOPEROXIDASE"/>
    <property type="match status" value="1"/>
</dbReference>
<dbReference type="AlphaFoldDB" id="A0A5C3LIT4"/>
<comment type="similarity">
    <text evidence="7">Belongs to the chloroperoxidase family.</text>
</comment>
<dbReference type="GO" id="GO:0046872">
    <property type="term" value="F:metal ion binding"/>
    <property type="evidence" value="ECO:0007669"/>
    <property type="project" value="UniProtKB-KW"/>
</dbReference>
<dbReference type="GO" id="GO:0004601">
    <property type="term" value="F:peroxidase activity"/>
    <property type="evidence" value="ECO:0007669"/>
    <property type="project" value="UniProtKB-KW"/>
</dbReference>
<proteinExistence type="inferred from homology"/>
<feature type="chain" id="PRO_5022924407" evidence="8">
    <location>
        <begin position="19"/>
        <end position="374"/>
    </location>
</feature>
<evidence type="ECO:0000256" key="8">
    <source>
        <dbReference type="SAM" id="SignalP"/>
    </source>
</evidence>
<feature type="signal peptide" evidence="8">
    <location>
        <begin position="1"/>
        <end position="18"/>
    </location>
</feature>
<keyword evidence="4" id="KW-0479">Metal-binding</keyword>